<dbReference type="SUPFAM" id="SSF54373">
    <property type="entry name" value="FAD-linked reductases, C-terminal domain"/>
    <property type="match status" value="1"/>
</dbReference>
<keyword evidence="3" id="KW-0274">FAD</keyword>
<dbReference type="PANTHER" id="PTHR13789">
    <property type="entry name" value="MONOOXYGENASE"/>
    <property type="match status" value="1"/>
</dbReference>
<evidence type="ECO:0000256" key="2">
    <source>
        <dbReference type="ARBA" id="ARBA00022630"/>
    </source>
</evidence>
<keyword evidence="2" id="KW-0285">Flavoprotein</keyword>
<dbReference type="InterPro" id="IPR036188">
    <property type="entry name" value="FAD/NAD-bd_sf"/>
</dbReference>
<dbReference type="EMBL" id="KY697272">
    <property type="protein sequence ID" value="ARD05467.1"/>
    <property type="molecule type" value="Genomic_DNA"/>
</dbReference>
<keyword evidence="6" id="KW-0812">Transmembrane</keyword>
<evidence type="ECO:0000256" key="6">
    <source>
        <dbReference type="SAM" id="Phobius"/>
    </source>
</evidence>
<gene>
    <name evidence="8" type="primary">mab3</name>
    <name evidence="8" type="ORF">23</name>
</gene>
<proteinExistence type="predicted"/>
<evidence type="ECO:0000259" key="7">
    <source>
        <dbReference type="Pfam" id="PF01494"/>
    </source>
</evidence>
<evidence type="ECO:0000256" key="3">
    <source>
        <dbReference type="ARBA" id="ARBA00022827"/>
    </source>
</evidence>
<accession>A0A1V0J9R0</accession>
<dbReference type="InterPro" id="IPR050493">
    <property type="entry name" value="FAD-dep_Monooxygenase_BioMet"/>
</dbReference>
<feature type="transmembrane region" description="Helical" evidence="6">
    <location>
        <begin position="12"/>
        <end position="32"/>
    </location>
</feature>
<evidence type="ECO:0000313" key="8">
    <source>
        <dbReference type="EMBL" id="ARD05467.1"/>
    </source>
</evidence>
<feature type="domain" description="FAD-binding" evidence="7">
    <location>
        <begin position="10"/>
        <end position="322"/>
    </location>
</feature>
<dbReference type="PRINTS" id="PR00420">
    <property type="entry name" value="RNGMNOXGNASE"/>
</dbReference>
<keyword evidence="6" id="KW-0472">Membrane</keyword>
<comment type="cofactor">
    <cofactor evidence="1">
        <name>FAD</name>
        <dbReference type="ChEBI" id="CHEBI:57692"/>
    </cofactor>
</comment>
<evidence type="ECO:0000256" key="4">
    <source>
        <dbReference type="ARBA" id="ARBA00023002"/>
    </source>
</evidence>
<dbReference type="PANTHER" id="PTHR13789:SF318">
    <property type="entry name" value="GERANYLGERANYL DIPHOSPHATE REDUCTASE"/>
    <property type="match status" value="1"/>
</dbReference>
<keyword evidence="5" id="KW-0503">Monooxygenase</keyword>
<dbReference type="Gene3D" id="3.50.50.60">
    <property type="entry name" value="FAD/NAD(P)-binding domain"/>
    <property type="match status" value="1"/>
</dbReference>
<sequence>MENTVGRDRRVLIAGGGIGGLAAGAALANLGFRITILEQAEDFKEVGAGVQIAPNGVRALGRLGLMDRINTFAWRPNALVMRDAVDASDILRIPLGERFIERFDEAYRVIHRADLLAVLLEACKQNPRVRLETSARVLAVDDGPEVALHLADGRTLRGEILIGADGLRSVVRQTLIGDGAPRPPRYIVYRGVIPRSELPDDLWESEVVMWTGPDADFVHYPLRTGELFNLVATFKASKDLSEESIAGSREDLMAPYIQFHPSVQRMLALLNTERRWMVTDREPVSGWSRGSITLIGDAAHPMLQYMAQGACQALEDVVRLVDEVQAQPEDIPAAFSAYAEGRYRRTARVQFSARQLIEVCQVGGVMAEVRRSYFSQRSDEQKFESLAWLYSDRAGEKFQ</sequence>
<keyword evidence="4" id="KW-0560">Oxidoreductase</keyword>
<dbReference type="InterPro" id="IPR002938">
    <property type="entry name" value="FAD-bd"/>
</dbReference>
<reference evidence="8" key="1">
    <citation type="submission" date="2017-03" db="EMBL/GenBank/DDBJ databases">
        <authorList>
            <person name="Afonso C.L."/>
            <person name="Miller P.J."/>
            <person name="Scott M.A."/>
            <person name="Spackman E."/>
            <person name="Goraichik I."/>
            <person name="Dimitrov K.M."/>
            <person name="Suarez D.L."/>
            <person name="Swayne D.E."/>
        </authorList>
    </citation>
    <scope>NUCLEOTIDE SEQUENCE</scope>
    <source>
        <strain evidence="8">QT12</strain>
    </source>
</reference>
<organism evidence="8">
    <name type="scientific">Comamonas testosteroni</name>
    <name type="common">Pseudomonas testosteroni</name>
    <dbReference type="NCBI Taxonomy" id="285"/>
    <lineage>
        <taxon>Bacteria</taxon>
        <taxon>Pseudomonadati</taxon>
        <taxon>Pseudomonadota</taxon>
        <taxon>Betaproteobacteria</taxon>
        <taxon>Burkholderiales</taxon>
        <taxon>Comamonadaceae</taxon>
        <taxon>Comamonas</taxon>
    </lineage>
</organism>
<protein>
    <submittedName>
        <fullName evidence="8">Putative m-aminobenzoate hydroxylase</fullName>
    </submittedName>
</protein>
<evidence type="ECO:0000256" key="1">
    <source>
        <dbReference type="ARBA" id="ARBA00001974"/>
    </source>
</evidence>
<evidence type="ECO:0000256" key="5">
    <source>
        <dbReference type="ARBA" id="ARBA00023033"/>
    </source>
</evidence>
<keyword evidence="6" id="KW-1133">Transmembrane helix</keyword>
<name>A0A1V0J9R0_COMTE</name>
<dbReference type="SUPFAM" id="SSF51905">
    <property type="entry name" value="FAD/NAD(P)-binding domain"/>
    <property type="match status" value="1"/>
</dbReference>
<dbReference type="AlphaFoldDB" id="A0A1V0J9R0"/>
<dbReference type="GO" id="GO:0071949">
    <property type="term" value="F:FAD binding"/>
    <property type="evidence" value="ECO:0007669"/>
    <property type="project" value="InterPro"/>
</dbReference>
<dbReference type="GO" id="GO:0004497">
    <property type="term" value="F:monooxygenase activity"/>
    <property type="evidence" value="ECO:0007669"/>
    <property type="project" value="UniProtKB-KW"/>
</dbReference>
<dbReference type="Pfam" id="PF01494">
    <property type="entry name" value="FAD_binding_3"/>
    <property type="match status" value="1"/>
</dbReference>